<keyword evidence="4 8" id="KW-0812">Transmembrane</keyword>
<dbReference type="EMBL" id="QBMP01000319">
    <property type="protein sequence ID" value="PZO46224.1"/>
    <property type="molecule type" value="Genomic_DNA"/>
</dbReference>
<comment type="similarity">
    <text evidence="8">Belongs to the PetM family.</text>
</comment>
<comment type="subcellular location">
    <subcellularLocation>
        <location evidence="8">Cellular thylakoid membrane</location>
        <topology evidence="8">Single-pass membrane protein</topology>
    </subcellularLocation>
    <subcellularLocation>
        <location evidence="1">Membrane</location>
        <topology evidence="1">Single-pass membrane protein</topology>
    </subcellularLocation>
</comment>
<dbReference type="Proteomes" id="UP000249794">
    <property type="component" value="Unassembled WGS sequence"/>
</dbReference>
<feature type="transmembrane region" description="Helical" evidence="9">
    <location>
        <begin position="6"/>
        <end position="27"/>
    </location>
</feature>
<dbReference type="GO" id="GO:0015979">
    <property type="term" value="P:photosynthesis"/>
    <property type="evidence" value="ECO:0007669"/>
    <property type="project" value="UniProtKB-KW"/>
</dbReference>
<name>A0A2W4WM44_9CYAN</name>
<keyword evidence="7 8" id="KW-0472">Membrane</keyword>
<evidence type="ECO:0000256" key="4">
    <source>
        <dbReference type="ARBA" id="ARBA00022692"/>
    </source>
</evidence>
<evidence type="ECO:0000256" key="8">
    <source>
        <dbReference type="HAMAP-Rule" id="MF_00396"/>
    </source>
</evidence>
<keyword evidence="2 8" id="KW-0813">Transport</keyword>
<keyword evidence="3 8" id="KW-0602">Photosynthesis</keyword>
<evidence type="ECO:0000256" key="3">
    <source>
        <dbReference type="ARBA" id="ARBA00022531"/>
    </source>
</evidence>
<reference evidence="11" key="1">
    <citation type="submission" date="2018-04" db="EMBL/GenBank/DDBJ databases">
        <authorList>
            <person name="Cornet L."/>
        </authorList>
    </citation>
    <scope>NUCLEOTIDE SEQUENCE [LARGE SCALE GENOMIC DNA]</scope>
</reference>
<dbReference type="InterPro" id="IPR012595">
    <property type="entry name" value="PetM_cyt_b6/f_cplx_su7"/>
</dbReference>
<dbReference type="Pfam" id="PF08041">
    <property type="entry name" value="PetM"/>
    <property type="match status" value="1"/>
</dbReference>
<dbReference type="GO" id="GO:0031676">
    <property type="term" value="C:plasma membrane-derived thylakoid membrane"/>
    <property type="evidence" value="ECO:0007669"/>
    <property type="project" value="UniProtKB-SubCell"/>
</dbReference>
<evidence type="ECO:0000256" key="2">
    <source>
        <dbReference type="ARBA" id="ARBA00022448"/>
    </source>
</evidence>
<protein>
    <recommendedName>
        <fullName evidence="8">Cytochrome b6-f complex subunit 7</fullName>
    </recommendedName>
    <alternativeName>
        <fullName evidence="8">Cytochrome b6-f complex subunit PetM</fullName>
    </alternativeName>
    <alternativeName>
        <fullName evidence="8">Cytochrome b6-f complex subunit VII</fullName>
    </alternativeName>
</protein>
<proteinExistence type="inferred from homology"/>
<evidence type="ECO:0000256" key="5">
    <source>
        <dbReference type="ARBA" id="ARBA00022982"/>
    </source>
</evidence>
<comment type="function">
    <text evidence="8">Component of the cytochrome b6-f complex, which mediates electron transfer between photosystem II (PSII) and photosystem I (PSI), cyclic electron flow around PSI, and state transitions.</text>
</comment>
<sequence>MGGEIFSTAVLIFGMVLVGLSVGFLMLKVQGGEE</sequence>
<accession>A0A2W4WM44</accession>
<organism evidence="10 11">
    <name type="scientific">Phormidesmis priestleyi</name>
    <dbReference type="NCBI Taxonomy" id="268141"/>
    <lineage>
        <taxon>Bacteria</taxon>
        <taxon>Bacillati</taxon>
        <taxon>Cyanobacteriota</taxon>
        <taxon>Cyanophyceae</taxon>
        <taxon>Leptolyngbyales</taxon>
        <taxon>Leptolyngbyaceae</taxon>
        <taxon>Phormidesmis</taxon>
    </lineage>
</organism>
<reference evidence="10 11" key="2">
    <citation type="submission" date="2018-06" db="EMBL/GenBank/DDBJ databases">
        <title>Metagenomic assembly of (sub)arctic Cyanobacteria and their associated microbiome from non-axenic cultures.</title>
        <authorList>
            <person name="Baurain D."/>
        </authorList>
    </citation>
    <scope>NUCLEOTIDE SEQUENCE [LARGE SCALE GENOMIC DNA]</scope>
    <source>
        <strain evidence="10">ULC027bin1</strain>
    </source>
</reference>
<keyword evidence="5 8" id="KW-0249">Electron transport</keyword>
<dbReference type="SUPFAM" id="SSF103441">
    <property type="entry name" value="PetM subunit of the cytochrome b6f complex"/>
    <property type="match status" value="1"/>
</dbReference>
<dbReference type="GO" id="GO:0009512">
    <property type="term" value="C:cytochrome b6f complex"/>
    <property type="evidence" value="ECO:0007669"/>
    <property type="project" value="InterPro"/>
</dbReference>
<evidence type="ECO:0000256" key="6">
    <source>
        <dbReference type="ARBA" id="ARBA00022989"/>
    </source>
</evidence>
<evidence type="ECO:0000313" key="10">
    <source>
        <dbReference type="EMBL" id="PZO46224.1"/>
    </source>
</evidence>
<dbReference type="HAMAP" id="MF_00396">
    <property type="entry name" value="Cytb6_f_PetM"/>
    <property type="match status" value="1"/>
</dbReference>
<evidence type="ECO:0000256" key="7">
    <source>
        <dbReference type="ARBA" id="ARBA00023136"/>
    </source>
</evidence>
<evidence type="ECO:0000313" key="11">
    <source>
        <dbReference type="Proteomes" id="UP000249794"/>
    </source>
</evidence>
<comment type="subunit">
    <text evidence="8">The 4 large subunits of the cytochrome b6-f complex are cytochrome b6, subunit IV (17 kDa polypeptide, PetD), cytochrome f and the Rieske protein, while the 4 small subunits are PetG, PetL, PetM and PetN. The complex functions as a dimer.</text>
</comment>
<evidence type="ECO:0000256" key="1">
    <source>
        <dbReference type="ARBA" id="ARBA00004167"/>
    </source>
</evidence>
<comment type="caution">
    <text evidence="10">The sequence shown here is derived from an EMBL/GenBank/DDBJ whole genome shotgun (WGS) entry which is preliminary data.</text>
</comment>
<dbReference type="GO" id="GO:0009055">
    <property type="term" value="F:electron transfer activity"/>
    <property type="evidence" value="ECO:0007669"/>
    <property type="project" value="UniProtKB-UniRule"/>
</dbReference>
<dbReference type="AlphaFoldDB" id="A0A2W4WM44"/>
<evidence type="ECO:0000256" key="9">
    <source>
        <dbReference type="SAM" id="Phobius"/>
    </source>
</evidence>
<keyword evidence="6 8" id="KW-1133">Transmembrane helix</keyword>
<gene>
    <name evidence="8" type="primary">petM</name>
    <name evidence="10" type="ORF">DCF15_20565</name>
</gene>
<keyword evidence="8" id="KW-0793">Thylakoid</keyword>